<feature type="domain" description="HTH tetR-type" evidence="3">
    <location>
        <begin position="1"/>
        <end position="61"/>
    </location>
</feature>
<feature type="DNA-binding region" description="H-T-H motif" evidence="2">
    <location>
        <begin position="24"/>
        <end position="43"/>
    </location>
</feature>
<keyword evidence="1 2" id="KW-0238">DNA-binding</keyword>
<protein>
    <submittedName>
        <fullName evidence="4">TetR/AcrR family transcriptional regulator</fullName>
    </submittedName>
</protein>
<evidence type="ECO:0000313" key="4">
    <source>
        <dbReference type="EMBL" id="MDP5276267.1"/>
    </source>
</evidence>
<dbReference type="PROSITE" id="PS50977">
    <property type="entry name" value="HTH_TETR_2"/>
    <property type="match status" value="1"/>
</dbReference>
<dbReference type="InterPro" id="IPR009057">
    <property type="entry name" value="Homeodomain-like_sf"/>
</dbReference>
<organism evidence="4 5">
    <name type="scientific">Chengkuizengella axinellae</name>
    <dbReference type="NCBI Taxonomy" id="3064388"/>
    <lineage>
        <taxon>Bacteria</taxon>
        <taxon>Bacillati</taxon>
        <taxon>Bacillota</taxon>
        <taxon>Bacilli</taxon>
        <taxon>Bacillales</taxon>
        <taxon>Paenibacillaceae</taxon>
        <taxon>Chengkuizengella</taxon>
    </lineage>
</organism>
<evidence type="ECO:0000256" key="1">
    <source>
        <dbReference type="ARBA" id="ARBA00023125"/>
    </source>
</evidence>
<evidence type="ECO:0000313" key="5">
    <source>
        <dbReference type="Proteomes" id="UP001231941"/>
    </source>
</evidence>
<sequence length="180" mass="20617">MKTKDKILSYTKQLILENGVDAVSGRKLCDDLGINISSISYHFGSKDNLIQIALIELTDEEISFSNILYEDILSLDERLYSFFKKLFVTLTRRPELAHQLIVGKSKYTRDNALSNELLLYIHSQLESINIFLSPEEIRLRIYQIISSIAFSAESGVFNHAAEETQAHYIETLVDQLLLKE</sequence>
<dbReference type="EMBL" id="JAVAMP010000013">
    <property type="protein sequence ID" value="MDP5276267.1"/>
    <property type="molecule type" value="Genomic_DNA"/>
</dbReference>
<gene>
    <name evidence="4" type="ORF">Q5Y73_19395</name>
</gene>
<reference evidence="4 5" key="1">
    <citation type="submission" date="2023-08" db="EMBL/GenBank/DDBJ databases">
        <authorList>
            <person name="Park J.-S."/>
        </authorList>
    </citation>
    <scope>NUCLEOTIDE SEQUENCE [LARGE SCALE GENOMIC DNA]</scope>
    <source>
        <strain evidence="4 5">2205SS18-9</strain>
    </source>
</reference>
<dbReference type="RefSeq" id="WP_305993577.1">
    <property type="nucleotide sequence ID" value="NZ_JAVAMP010000013.1"/>
</dbReference>
<dbReference type="Pfam" id="PF00440">
    <property type="entry name" value="TetR_N"/>
    <property type="match status" value="1"/>
</dbReference>
<evidence type="ECO:0000259" key="3">
    <source>
        <dbReference type="PROSITE" id="PS50977"/>
    </source>
</evidence>
<comment type="caution">
    <text evidence="4">The sequence shown here is derived from an EMBL/GenBank/DDBJ whole genome shotgun (WGS) entry which is preliminary data.</text>
</comment>
<keyword evidence="5" id="KW-1185">Reference proteome</keyword>
<dbReference type="SUPFAM" id="SSF46689">
    <property type="entry name" value="Homeodomain-like"/>
    <property type="match status" value="1"/>
</dbReference>
<dbReference type="InterPro" id="IPR001647">
    <property type="entry name" value="HTH_TetR"/>
</dbReference>
<name>A0ABT9J3Q9_9BACL</name>
<dbReference type="Proteomes" id="UP001231941">
    <property type="component" value="Unassembled WGS sequence"/>
</dbReference>
<evidence type="ECO:0000256" key="2">
    <source>
        <dbReference type="PROSITE-ProRule" id="PRU00335"/>
    </source>
</evidence>
<accession>A0ABT9J3Q9</accession>
<proteinExistence type="predicted"/>
<dbReference type="Gene3D" id="1.10.357.10">
    <property type="entry name" value="Tetracycline Repressor, domain 2"/>
    <property type="match status" value="1"/>
</dbReference>